<keyword evidence="2" id="KW-1185">Reference proteome</keyword>
<evidence type="ECO:0000313" key="1">
    <source>
        <dbReference type="EMBL" id="KAJ1170626.1"/>
    </source>
</evidence>
<dbReference type="AlphaFoldDB" id="A0AAV7T2S4"/>
<dbReference type="Proteomes" id="UP001066276">
    <property type="component" value="Chromosome 4_1"/>
</dbReference>
<proteinExistence type="predicted"/>
<evidence type="ECO:0000313" key="2">
    <source>
        <dbReference type="Proteomes" id="UP001066276"/>
    </source>
</evidence>
<name>A0AAV7T2S4_PLEWA</name>
<comment type="caution">
    <text evidence="1">The sequence shown here is derived from an EMBL/GenBank/DDBJ whole genome shotgun (WGS) entry which is preliminary data.</text>
</comment>
<protein>
    <submittedName>
        <fullName evidence="1">Uncharacterized protein</fullName>
    </submittedName>
</protein>
<reference evidence="1" key="1">
    <citation type="journal article" date="2022" name="bioRxiv">
        <title>Sequencing and chromosome-scale assembly of the giantPleurodeles waltlgenome.</title>
        <authorList>
            <person name="Brown T."/>
            <person name="Elewa A."/>
            <person name="Iarovenko S."/>
            <person name="Subramanian E."/>
            <person name="Araus A.J."/>
            <person name="Petzold A."/>
            <person name="Susuki M."/>
            <person name="Suzuki K.-i.T."/>
            <person name="Hayashi T."/>
            <person name="Toyoda A."/>
            <person name="Oliveira C."/>
            <person name="Osipova E."/>
            <person name="Leigh N.D."/>
            <person name="Simon A."/>
            <person name="Yun M.H."/>
        </authorList>
    </citation>
    <scope>NUCLEOTIDE SEQUENCE</scope>
    <source>
        <strain evidence="1">20211129_DDA</strain>
        <tissue evidence="1">Liver</tissue>
    </source>
</reference>
<organism evidence="1 2">
    <name type="scientific">Pleurodeles waltl</name>
    <name type="common">Iberian ribbed newt</name>
    <dbReference type="NCBI Taxonomy" id="8319"/>
    <lineage>
        <taxon>Eukaryota</taxon>
        <taxon>Metazoa</taxon>
        <taxon>Chordata</taxon>
        <taxon>Craniata</taxon>
        <taxon>Vertebrata</taxon>
        <taxon>Euteleostomi</taxon>
        <taxon>Amphibia</taxon>
        <taxon>Batrachia</taxon>
        <taxon>Caudata</taxon>
        <taxon>Salamandroidea</taxon>
        <taxon>Salamandridae</taxon>
        <taxon>Pleurodelinae</taxon>
        <taxon>Pleurodeles</taxon>
    </lineage>
</organism>
<accession>A0AAV7T2S4</accession>
<gene>
    <name evidence="1" type="ORF">NDU88_002499</name>
</gene>
<sequence>MAQRPLLEMGVEAGRRGRRVPADPCGPLASAVAASCSEDVEPRLSERFFISLAALVKMRQSAFLCQEPPPGCGLSASPTTLTLARFIQPSGAPHEIFIRAPDHSLQKDLSTGQGKSSYLNRKCFLPCTVITP</sequence>
<dbReference type="EMBL" id="JANPWB010000007">
    <property type="protein sequence ID" value="KAJ1170626.1"/>
    <property type="molecule type" value="Genomic_DNA"/>
</dbReference>